<dbReference type="GO" id="GO:0048211">
    <property type="term" value="P:Golgi vesicle docking"/>
    <property type="evidence" value="ECO:0007669"/>
    <property type="project" value="TreeGrafter"/>
</dbReference>
<dbReference type="PANTHER" id="PTHR10013">
    <property type="entry name" value="GENERAL VESICULAR TRANSPORT FACTOR P115"/>
    <property type="match status" value="1"/>
</dbReference>
<evidence type="ECO:0000313" key="9">
    <source>
        <dbReference type="Proteomes" id="UP000262825"/>
    </source>
</evidence>
<dbReference type="GO" id="GO:0006888">
    <property type="term" value="P:endoplasmic reticulum to Golgi vesicle-mediated transport"/>
    <property type="evidence" value="ECO:0007669"/>
    <property type="project" value="TreeGrafter"/>
</dbReference>
<feature type="region of interest" description="Disordered" evidence="5">
    <location>
        <begin position="1760"/>
        <end position="1779"/>
    </location>
</feature>
<dbReference type="GO" id="GO:0048280">
    <property type="term" value="P:vesicle fusion with Golgi apparatus"/>
    <property type="evidence" value="ECO:0007669"/>
    <property type="project" value="InterPro"/>
</dbReference>
<dbReference type="PANTHER" id="PTHR10013:SF0">
    <property type="entry name" value="GENERAL VESICULAR TRANSPORT FACTOR P115"/>
    <property type="match status" value="1"/>
</dbReference>
<dbReference type="GO" id="GO:0005795">
    <property type="term" value="C:Golgi stack"/>
    <property type="evidence" value="ECO:0007669"/>
    <property type="project" value="TreeGrafter"/>
</dbReference>
<reference evidence="9" key="1">
    <citation type="submission" date="2018-06" db="EMBL/GenBank/DDBJ databases">
        <authorList>
            <person name="Guldener U."/>
        </authorList>
    </citation>
    <scope>NUCLEOTIDE SEQUENCE [LARGE SCALE GENOMIC DNA]</scope>
    <source>
        <strain evidence="9">UTAD17</strain>
    </source>
</reference>
<feature type="compositionally biased region" description="Acidic residues" evidence="5">
    <location>
        <begin position="1762"/>
        <end position="1779"/>
    </location>
</feature>
<keyword evidence="3 4" id="KW-0175">Coiled coil</keyword>
<dbReference type="InterPro" id="IPR006955">
    <property type="entry name" value="Uso1_p115_C"/>
</dbReference>
<evidence type="ECO:0000256" key="4">
    <source>
        <dbReference type="SAM" id="Coils"/>
    </source>
</evidence>
<accession>A0A376B126</accession>
<dbReference type="Pfam" id="PF04869">
    <property type="entry name" value="Uso1_p115_head"/>
    <property type="match status" value="1"/>
</dbReference>
<evidence type="ECO:0000256" key="5">
    <source>
        <dbReference type="SAM" id="MobiDB-lite"/>
    </source>
</evidence>
<dbReference type="InterPro" id="IPR011989">
    <property type="entry name" value="ARM-like"/>
</dbReference>
<keyword evidence="2" id="KW-0333">Golgi apparatus</keyword>
<dbReference type="InterPro" id="IPR006953">
    <property type="entry name" value="Vesicle_Uso1_P115_head"/>
</dbReference>
<feature type="coiled-coil region" evidence="4">
    <location>
        <begin position="1733"/>
        <end position="1760"/>
    </location>
</feature>
<evidence type="ECO:0000259" key="6">
    <source>
        <dbReference type="Pfam" id="PF04869"/>
    </source>
</evidence>
<comment type="subcellular location">
    <subcellularLocation>
        <location evidence="1">Golgi apparatus</location>
    </subcellularLocation>
</comment>
<feature type="region of interest" description="Disordered" evidence="5">
    <location>
        <begin position="1342"/>
        <end position="1368"/>
    </location>
</feature>
<feature type="coiled-coil region" evidence="4">
    <location>
        <begin position="940"/>
        <end position="1151"/>
    </location>
</feature>
<evidence type="ECO:0000256" key="1">
    <source>
        <dbReference type="ARBA" id="ARBA00004555"/>
    </source>
</evidence>
<feature type="domain" description="Uso1/p115-like vesicle tethering protein C-terminal" evidence="7">
    <location>
        <begin position="1667"/>
        <end position="1777"/>
    </location>
</feature>
<proteinExistence type="predicted"/>
<feature type="domain" description="Vesicle tethering protein Uso1/P115-like head" evidence="6">
    <location>
        <begin position="364"/>
        <end position="677"/>
    </location>
</feature>
<dbReference type="GO" id="GO:0000139">
    <property type="term" value="C:Golgi membrane"/>
    <property type="evidence" value="ECO:0007669"/>
    <property type="project" value="InterPro"/>
</dbReference>
<gene>
    <name evidence="8" type="ORF">SCODWIG_00146</name>
</gene>
<protein>
    <submittedName>
        <fullName evidence="8">Related to Intracellular protein transport protein USO1</fullName>
    </submittedName>
</protein>
<dbReference type="SUPFAM" id="SSF48371">
    <property type="entry name" value="ARM repeat"/>
    <property type="match status" value="1"/>
</dbReference>
<keyword evidence="9" id="KW-1185">Reference proteome</keyword>
<dbReference type="GO" id="GO:0006886">
    <property type="term" value="P:intracellular protein transport"/>
    <property type="evidence" value="ECO:0007669"/>
    <property type="project" value="InterPro"/>
</dbReference>
<name>A0A376B126_9ASCO</name>
<dbReference type="InterPro" id="IPR016024">
    <property type="entry name" value="ARM-type_fold"/>
</dbReference>
<evidence type="ECO:0000256" key="2">
    <source>
        <dbReference type="ARBA" id="ARBA00023034"/>
    </source>
</evidence>
<dbReference type="Gene3D" id="1.25.10.10">
    <property type="entry name" value="Leucine-rich Repeat Variant"/>
    <property type="match status" value="1"/>
</dbReference>
<dbReference type="InterPro" id="IPR024095">
    <property type="entry name" value="Vesicle_P115"/>
</dbReference>
<dbReference type="Proteomes" id="UP000262825">
    <property type="component" value="Unassembled WGS sequence"/>
</dbReference>
<organism evidence="8 9">
    <name type="scientific">Saccharomycodes ludwigii</name>
    <dbReference type="NCBI Taxonomy" id="36035"/>
    <lineage>
        <taxon>Eukaryota</taxon>
        <taxon>Fungi</taxon>
        <taxon>Dikarya</taxon>
        <taxon>Ascomycota</taxon>
        <taxon>Saccharomycotina</taxon>
        <taxon>Saccharomycetes</taxon>
        <taxon>Saccharomycodales</taxon>
        <taxon>Saccharomycodaceae</taxon>
        <taxon>Saccharomycodes</taxon>
    </lineage>
</organism>
<evidence type="ECO:0000259" key="7">
    <source>
        <dbReference type="Pfam" id="PF04871"/>
    </source>
</evidence>
<feature type="coiled-coil region" evidence="4">
    <location>
        <begin position="694"/>
        <end position="911"/>
    </location>
</feature>
<sequence length="1779" mass="205915">MDIIQGFIQPPKQQTADDTIPTLCDAVENSTLISDRRSAVLGLKSFSRQYRETVIASGLKPLINTLKKDYEDLDTSRAILETLLILFIRGEGNQDLTRDWVSTQSRLQNGKYPSPLVMKQEIQTVDQFSLWIADALLQSPEVVKIIFYLMDSSNFHVKLYTIQILEALVATRPLRTRETIIAVPTAISQLVFLLNDPMDAVRDEAILLLMSVVNDNTHIQSLVAFENIFERLFTIISDEGGLRGSIVVNDSLALISNILKYNNSNQTLFFESGNVPQLAQLLSEPLEQGEKFYWNDQRISNVNTTLDIVRTLVVPGNSSTPSHQKQLFDFNILMIISSLAFYLKTPKEVRPNALITASDIIRDNESLQYEFSKIDVPYIDPSMPISAKNLKDGIEIYPSTKVLLSWALNINSVHFFEIRVSSLDFLKAYLGGSLEIQKSFVQSQIQEYQEGIAESDKSFNMFQTLLEYNPDLNLNPYKLFFSVELLIYLFHDDETGELKRISRSINSGSSEDSENMTSIQSLCELFLTYLSLRDIRISLSYLSLLAYWIFADFQADNDFLFSKANVNQFISLSTQSDDGNILIKCMIIMLLGISYEFCTKDSFIPRAEYHDTLLKMIGLDNYRFRVKQFVDNTLFVEAAEINFYSPGYDETGLPKIFFSPLFVDLIKKNFYQIQTALNRDPTVEPKEKLSFKVFEQTQSECAKLEKELNDSNTKNGREIDDLKNSLTILTKDYDELSENFNSLTTERKNLDNEMLRVKTELDKTLINLREITSEKNALMNNKLKNEKQKENLDKLLISKGQELEKMQKELTTVKSEKSKADDGINKMNRELMKLTKSSQALKDEIEELKATNEKLKKNYQKEIESLNKKITKKESDFDLEKRKVAELQNKLSRAEMEKNTLQRELDDLRPRFKSNDELVSKLTEKLKSLALNTKTISAEKESLLQQLKSFENTKNEKLVELQTKYDNLELEKNDLENERNDLLSSIDSFEEEIKVKTNQLKDKDTELNTSRLNNEMEISKLKEGLATESNKIEKNKSLYENSIKELEEKLASKEQEMENSLSQLKDTKCECDNLTIELKKISSEQKRVAGELEEKRAELDDLTTNLESKEENLKESTKKYQELQTTLDLQNKDYELKLSGATQKLTEKSDELNVIIQNKVTLEKILDETKAKFVESDKGNKSEITKLKEIINVLQAKNETISKEKTDVESKLQESKKSVSDQLPILKQLEEENFELKRNLESMKNENIAHEKSNKGNEKLLSDLRATLDSLKEEKSQVEGKLNQVQTDLEKNKQEMQLLEKKSVKLEEDLAGLNEENNTIKKEAEKRKEEMKEHISKLAVLKDENSKHQQLLKDHESNMEKFKEENTNLVTEKESLAKKMSEEVMNLEEKVKKLQQDLKAKSQSFEKERKLLNEGSNSITQEYSEKITKLEEQIAKMEFEQADKNGKVEQDKVNLEECIKEKEKELEEFKSKLSQMTTNADNLEKELTAAKVENSSINLKNQEKWEELTKKFLMKKDDLEKKIIETKELETQLKSSQNLHLKMEDELKLLKEEKLVLDANLKRLEEDNKEKILNFETKFEQCEKNLDSTTKKIQSTEKELEELREKFNTKSEESANLQTELESTKKELERMKMLSSELECFKTKVSKKEAEIKEISLDRERYKASELTLEDQNGKLKQQLEELKTELTKQKELTKSIKEENAKKEAEFQGEINKINVELQSWKEKKVTDRTELDELMLLVDDLDETNKIYKEKLKALGQEFSSDEEVDDEDYSNDEETK</sequence>
<dbReference type="GO" id="GO:0012507">
    <property type="term" value="C:ER to Golgi transport vesicle membrane"/>
    <property type="evidence" value="ECO:0007669"/>
    <property type="project" value="TreeGrafter"/>
</dbReference>
<evidence type="ECO:0000313" key="8">
    <source>
        <dbReference type="EMBL" id="SSD58385.1"/>
    </source>
</evidence>
<dbReference type="VEuPathDB" id="FungiDB:SCODWIG_00146"/>
<dbReference type="Pfam" id="PF04871">
    <property type="entry name" value="Uso1_p115_C"/>
    <property type="match status" value="1"/>
</dbReference>
<evidence type="ECO:0000256" key="3">
    <source>
        <dbReference type="ARBA" id="ARBA00023054"/>
    </source>
</evidence>
<dbReference type="GO" id="GO:0005783">
    <property type="term" value="C:endoplasmic reticulum"/>
    <property type="evidence" value="ECO:0007669"/>
    <property type="project" value="TreeGrafter"/>
</dbReference>
<dbReference type="EMBL" id="UFAJ01000009">
    <property type="protein sequence ID" value="SSD58385.1"/>
    <property type="molecule type" value="Genomic_DNA"/>
</dbReference>